<evidence type="ECO:0000313" key="2">
    <source>
        <dbReference type="EMBL" id="QOJ79566.1"/>
    </source>
</evidence>
<dbReference type="InParanoid" id="A0A7L9FL26"/>
<dbReference type="GeneID" id="59148964"/>
<keyword evidence="3" id="KW-1185">Reference proteome</keyword>
<accession>A0A7L9FL26</accession>
<dbReference type="RefSeq" id="WP_192819538.1">
    <property type="nucleotide sequence ID" value="NZ_CP062310.1"/>
</dbReference>
<feature type="coiled-coil region" evidence="1">
    <location>
        <begin position="77"/>
        <end position="104"/>
    </location>
</feature>
<protein>
    <submittedName>
        <fullName evidence="2">Uncharacterized protein</fullName>
    </submittedName>
</protein>
<dbReference type="Proteomes" id="UP000594121">
    <property type="component" value="Chromosome"/>
</dbReference>
<dbReference type="AlphaFoldDB" id="A0A7L9FL26"/>
<proteinExistence type="predicted"/>
<dbReference type="KEGG" id="thel:IG193_03670"/>
<dbReference type="EMBL" id="CP062310">
    <property type="protein sequence ID" value="QOJ79566.1"/>
    <property type="molecule type" value="Genomic_DNA"/>
</dbReference>
<gene>
    <name evidence="2" type="ORF">IG193_03670</name>
</gene>
<organism evidence="2 3">
    <name type="scientific">Infirmifilum lucidum</name>
    <dbReference type="NCBI Taxonomy" id="2776706"/>
    <lineage>
        <taxon>Archaea</taxon>
        <taxon>Thermoproteota</taxon>
        <taxon>Thermoprotei</taxon>
        <taxon>Thermofilales</taxon>
        <taxon>Thermofilaceae</taxon>
        <taxon>Infirmifilum</taxon>
    </lineage>
</organism>
<keyword evidence="1" id="KW-0175">Coiled coil</keyword>
<reference evidence="2 3" key="1">
    <citation type="submission" date="2020-10" db="EMBL/GenBank/DDBJ databases">
        <title>Thermofilum lucidum 3507LT sp. nov. a novel member of Thermofilaceae family isolated from Chile hot spring, and proposal of description order Thermofilales.</title>
        <authorList>
            <person name="Zayulina K.S."/>
            <person name="Elcheninov A.G."/>
            <person name="Toshchakov S.V."/>
            <person name="Kublanov I.V."/>
        </authorList>
    </citation>
    <scope>NUCLEOTIDE SEQUENCE [LARGE SCALE GENOMIC DNA]</scope>
    <source>
        <strain evidence="2 3">3507LT</strain>
    </source>
</reference>
<name>A0A7L9FL26_9CREN</name>
<sequence>MSYNIYQFNSFDELLRYIEAEIATIQGTLQQLEQRYEAVRVRAERMKALERVLEDLLGEKLSSLNEIDYMGLKVVVNARAVDELNVLEETIESQRESLEALSRVREILYKLGSSLSSGEELTGISIVVQTLNGIPVRILLKETE</sequence>
<evidence type="ECO:0000256" key="1">
    <source>
        <dbReference type="SAM" id="Coils"/>
    </source>
</evidence>
<feature type="coiled-coil region" evidence="1">
    <location>
        <begin position="15"/>
        <end position="49"/>
    </location>
</feature>
<evidence type="ECO:0000313" key="3">
    <source>
        <dbReference type="Proteomes" id="UP000594121"/>
    </source>
</evidence>